<dbReference type="EMBL" id="BGZK01000332">
    <property type="protein sequence ID" value="GBP37327.1"/>
    <property type="molecule type" value="Genomic_DNA"/>
</dbReference>
<reference evidence="2 3" key="1">
    <citation type="journal article" date="2019" name="Commun. Biol.">
        <title>The bagworm genome reveals a unique fibroin gene that provides high tensile strength.</title>
        <authorList>
            <person name="Kono N."/>
            <person name="Nakamura H."/>
            <person name="Ohtoshi R."/>
            <person name="Tomita M."/>
            <person name="Numata K."/>
            <person name="Arakawa K."/>
        </authorList>
    </citation>
    <scope>NUCLEOTIDE SEQUENCE [LARGE SCALE GENOMIC DNA]</scope>
</reference>
<keyword evidence="3" id="KW-1185">Reference proteome</keyword>
<comment type="caution">
    <text evidence="2">The sequence shown here is derived from an EMBL/GenBank/DDBJ whole genome shotgun (WGS) entry which is preliminary data.</text>
</comment>
<protein>
    <submittedName>
        <fullName evidence="2">Uncharacterized protein</fullName>
    </submittedName>
</protein>
<organism evidence="2 3">
    <name type="scientific">Eumeta variegata</name>
    <name type="common">Bagworm moth</name>
    <name type="synonym">Eumeta japonica</name>
    <dbReference type="NCBI Taxonomy" id="151549"/>
    <lineage>
        <taxon>Eukaryota</taxon>
        <taxon>Metazoa</taxon>
        <taxon>Ecdysozoa</taxon>
        <taxon>Arthropoda</taxon>
        <taxon>Hexapoda</taxon>
        <taxon>Insecta</taxon>
        <taxon>Pterygota</taxon>
        <taxon>Neoptera</taxon>
        <taxon>Endopterygota</taxon>
        <taxon>Lepidoptera</taxon>
        <taxon>Glossata</taxon>
        <taxon>Ditrysia</taxon>
        <taxon>Tineoidea</taxon>
        <taxon>Psychidae</taxon>
        <taxon>Oiketicinae</taxon>
        <taxon>Eumeta</taxon>
    </lineage>
</organism>
<dbReference type="Proteomes" id="UP000299102">
    <property type="component" value="Unassembled WGS sequence"/>
</dbReference>
<feature type="region of interest" description="Disordered" evidence="1">
    <location>
        <begin position="67"/>
        <end position="89"/>
    </location>
</feature>
<evidence type="ECO:0000313" key="3">
    <source>
        <dbReference type="Proteomes" id="UP000299102"/>
    </source>
</evidence>
<accession>A0A4C1VG99</accession>
<evidence type="ECO:0000256" key="1">
    <source>
        <dbReference type="SAM" id="MobiDB-lite"/>
    </source>
</evidence>
<evidence type="ECO:0000313" key="2">
    <source>
        <dbReference type="EMBL" id="GBP37327.1"/>
    </source>
</evidence>
<gene>
    <name evidence="2" type="ORF">EVAR_22787_1</name>
</gene>
<dbReference type="AlphaFoldDB" id="A0A4C1VG99"/>
<proteinExistence type="predicted"/>
<name>A0A4C1VG99_EUMVA</name>
<sequence>MAGDARATRPRGGSRLRHYVRYRPCKSSMGIRVVCIFKISLPSTRNTPRPFIKSVLRTVEEDGRAGSEVSGIAPAVSAPPPPATEHRRVPGGQAAREFMVCDDRRRADRPPKISRRRVTRLMRISTLINHTVEVYYSRYRGVRTCCETTVTSILENVNTTRNVATCGLVWRSNRYYLNYNVCIKEYHAPDSFKCDRF</sequence>